<dbReference type="AlphaFoldDB" id="A0A8D8M7C3"/>
<feature type="transmembrane region" description="Helical" evidence="1">
    <location>
        <begin position="52"/>
        <end position="74"/>
    </location>
</feature>
<keyword evidence="1" id="KW-1133">Transmembrane helix</keyword>
<evidence type="ECO:0000313" key="2">
    <source>
        <dbReference type="EMBL" id="CAG6619167.1"/>
    </source>
</evidence>
<proteinExistence type="predicted"/>
<feature type="transmembrane region" description="Helical" evidence="1">
    <location>
        <begin position="20"/>
        <end position="40"/>
    </location>
</feature>
<feature type="transmembrane region" description="Helical" evidence="1">
    <location>
        <begin position="110"/>
        <end position="132"/>
    </location>
</feature>
<protein>
    <submittedName>
        <fullName evidence="2">Uncharacterized protein</fullName>
    </submittedName>
</protein>
<evidence type="ECO:0000256" key="1">
    <source>
        <dbReference type="SAM" id="Phobius"/>
    </source>
</evidence>
<name>A0A8D8M7C3_9HEMI</name>
<feature type="transmembrane region" description="Helical" evidence="1">
    <location>
        <begin position="183"/>
        <end position="209"/>
    </location>
</feature>
<organism evidence="2">
    <name type="scientific">Cacopsylla melanoneura</name>
    <dbReference type="NCBI Taxonomy" id="428564"/>
    <lineage>
        <taxon>Eukaryota</taxon>
        <taxon>Metazoa</taxon>
        <taxon>Ecdysozoa</taxon>
        <taxon>Arthropoda</taxon>
        <taxon>Hexapoda</taxon>
        <taxon>Insecta</taxon>
        <taxon>Pterygota</taxon>
        <taxon>Neoptera</taxon>
        <taxon>Paraneoptera</taxon>
        <taxon>Hemiptera</taxon>
        <taxon>Sternorrhyncha</taxon>
        <taxon>Psylloidea</taxon>
        <taxon>Psyllidae</taxon>
        <taxon>Psyllinae</taxon>
        <taxon>Cacopsylla</taxon>
    </lineage>
</organism>
<feature type="transmembrane region" description="Helical" evidence="1">
    <location>
        <begin position="147"/>
        <end position="171"/>
    </location>
</feature>
<dbReference type="EMBL" id="HBUF01045044">
    <property type="protein sequence ID" value="CAG6619167.1"/>
    <property type="molecule type" value="Transcribed_RNA"/>
</dbReference>
<sequence length="239" mass="26623">MLHRIVLLPIENTFSWCSNVFFTLLNEMFSFFDTFCKVLVTLRVFCLPGSTTLLILSLVIFCMPSFIIAVSVLFRSLRNISLFLQPNMIVLILFLCSMSKMSLLVSNNDLVESFSFLLITIVCTPVVVLISSDLDSSFCILFPCREPFISCLICFNGKTLLLLMPTFFSKFSSKEFLLDPCGLLGYIGTILTILFLIGRLNVFVCGNIFETVGGFLFNGVFGVTFCASSLITFTSSSSS</sequence>
<feature type="transmembrane region" description="Helical" evidence="1">
    <location>
        <begin position="215"/>
        <end position="233"/>
    </location>
</feature>
<feature type="transmembrane region" description="Helical" evidence="1">
    <location>
        <begin position="80"/>
        <end position="98"/>
    </location>
</feature>
<reference evidence="2" key="1">
    <citation type="submission" date="2021-05" db="EMBL/GenBank/DDBJ databases">
        <authorList>
            <person name="Alioto T."/>
            <person name="Alioto T."/>
            <person name="Gomez Garrido J."/>
        </authorList>
    </citation>
    <scope>NUCLEOTIDE SEQUENCE</scope>
</reference>
<keyword evidence="1" id="KW-0812">Transmembrane</keyword>
<accession>A0A8D8M7C3</accession>
<keyword evidence="1" id="KW-0472">Membrane</keyword>